<reference evidence="1" key="1">
    <citation type="submission" date="2021-01" db="EMBL/GenBank/DDBJ databases">
        <title>Marivirga sp. nov., isolated from intertidal surface sediments.</title>
        <authorList>
            <person name="Zhang M."/>
        </authorList>
    </citation>
    <scope>NUCLEOTIDE SEQUENCE</scope>
    <source>
        <strain evidence="1">SM1354</strain>
    </source>
</reference>
<dbReference type="EMBL" id="JAERQG010000001">
    <property type="protein sequence ID" value="MBL0763688.1"/>
    <property type="molecule type" value="Genomic_DNA"/>
</dbReference>
<dbReference type="AlphaFoldDB" id="A0A937ACH3"/>
<dbReference type="Proteomes" id="UP000642920">
    <property type="component" value="Unassembled WGS sequence"/>
</dbReference>
<organism evidence="1 2">
    <name type="scientific">Marivirga atlantica</name>
    <dbReference type="NCBI Taxonomy" id="1548457"/>
    <lineage>
        <taxon>Bacteria</taxon>
        <taxon>Pseudomonadati</taxon>
        <taxon>Bacteroidota</taxon>
        <taxon>Cytophagia</taxon>
        <taxon>Cytophagales</taxon>
        <taxon>Marivirgaceae</taxon>
        <taxon>Marivirga</taxon>
    </lineage>
</organism>
<name>A0A937ACH3_9BACT</name>
<accession>A0A937ACH3</accession>
<evidence type="ECO:0000313" key="1">
    <source>
        <dbReference type="EMBL" id="MBL0763688.1"/>
    </source>
</evidence>
<evidence type="ECO:0008006" key="3">
    <source>
        <dbReference type="Google" id="ProtNLM"/>
    </source>
</evidence>
<protein>
    <recommendedName>
        <fullName evidence="3">Lipoprotein</fullName>
    </recommendedName>
</protein>
<evidence type="ECO:0000313" key="2">
    <source>
        <dbReference type="Proteomes" id="UP000642920"/>
    </source>
</evidence>
<comment type="caution">
    <text evidence="1">The sequence shown here is derived from an EMBL/GenBank/DDBJ whole genome shotgun (WGS) entry which is preliminary data.</text>
</comment>
<sequence length="80" mass="8714">MMKVLNFVTVLILGVFMIGCNLGEDVDKESCQNSSNSCGEFETCCSASQCRYLYDGEEFPCDGTDCAEAAKELSAKMCTQ</sequence>
<gene>
    <name evidence="1" type="ORF">JKP34_00405</name>
</gene>
<dbReference type="RefSeq" id="WP_201916558.1">
    <property type="nucleotide sequence ID" value="NZ_JAERQG010000001.1"/>
</dbReference>
<proteinExistence type="predicted"/>
<dbReference type="PROSITE" id="PS51257">
    <property type="entry name" value="PROKAR_LIPOPROTEIN"/>
    <property type="match status" value="1"/>
</dbReference>
<keyword evidence="2" id="KW-1185">Reference proteome</keyword>